<protein>
    <submittedName>
        <fullName evidence="1">Uncharacterized protein</fullName>
    </submittedName>
</protein>
<keyword evidence="2" id="KW-1185">Reference proteome</keyword>
<sequence length="65" mass="7000">MFPIMDKPLMLPPKATHNIPLLSARHHGRGFGGGGTVDEAVREFVVEAASGLDRKQQQPPPAQAQ</sequence>
<proteinExistence type="predicted"/>
<dbReference type="AlphaFoldDB" id="A0ABD1NMT3"/>
<evidence type="ECO:0000313" key="1">
    <source>
        <dbReference type="EMBL" id="KAL2349444.1"/>
    </source>
</evidence>
<reference evidence="1 2" key="1">
    <citation type="submission" date="2024-08" db="EMBL/GenBank/DDBJ databases">
        <title>Insights into the chromosomal genome structure of Flemingia macrophylla.</title>
        <authorList>
            <person name="Ding Y."/>
            <person name="Zhao Y."/>
            <person name="Bi W."/>
            <person name="Wu M."/>
            <person name="Zhao G."/>
            <person name="Gong Y."/>
            <person name="Li W."/>
            <person name="Zhang P."/>
        </authorList>
    </citation>
    <scope>NUCLEOTIDE SEQUENCE [LARGE SCALE GENOMIC DNA]</scope>
    <source>
        <strain evidence="1">DYQJB</strain>
        <tissue evidence="1">Leaf</tissue>
    </source>
</reference>
<evidence type="ECO:0000313" key="2">
    <source>
        <dbReference type="Proteomes" id="UP001603857"/>
    </source>
</evidence>
<accession>A0ABD1NMT3</accession>
<dbReference type="EMBL" id="JBGMDY010000001">
    <property type="protein sequence ID" value="KAL2349444.1"/>
    <property type="molecule type" value="Genomic_DNA"/>
</dbReference>
<comment type="caution">
    <text evidence="1">The sequence shown here is derived from an EMBL/GenBank/DDBJ whole genome shotgun (WGS) entry which is preliminary data.</text>
</comment>
<gene>
    <name evidence="1" type="ORF">Fmac_003444</name>
</gene>
<organism evidence="1 2">
    <name type="scientific">Flemingia macrophylla</name>
    <dbReference type="NCBI Taxonomy" id="520843"/>
    <lineage>
        <taxon>Eukaryota</taxon>
        <taxon>Viridiplantae</taxon>
        <taxon>Streptophyta</taxon>
        <taxon>Embryophyta</taxon>
        <taxon>Tracheophyta</taxon>
        <taxon>Spermatophyta</taxon>
        <taxon>Magnoliopsida</taxon>
        <taxon>eudicotyledons</taxon>
        <taxon>Gunneridae</taxon>
        <taxon>Pentapetalae</taxon>
        <taxon>rosids</taxon>
        <taxon>fabids</taxon>
        <taxon>Fabales</taxon>
        <taxon>Fabaceae</taxon>
        <taxon>Papilionoideae</taxon>
        <taxon>50 kb inversion clade</taxon>
        <taxon>NPAAA clade</taxon>
        <taxon>indigoferoid/millettioid clade</taxon>
        <taxon>Phaseoleae</taxon>
        <taxon>Flemingia</taxon>
    </lineage>
</organism>
<name>A0ABD1NMT3_9FABA</name>
<dbReference type="Proteomes" id="UP001603857">
    <property type="component" value="Unassembled WGS sequence"/>
</dbReference>